<dbReference type="STRING" id="1792290.MSP8886_03517"/>
<evidence type="ECO:0000256" key="1">
    <source>
        <dbReference type="SAM" id="Phobius"/>
    </source>
</evidence>
<feature type="transmembrane region" description="Helical" evidence="1">
    <location>
        <begin position="109"/>
        <end position="127"/>
    </location>
</feature>
<evidence type="ECO:0008006" key="4">
    <source>
        <dbReference type="Google" id="ProtNLM"/>
    </source>
</evidence>
<accession>A0A1A8TSF4</accession>
<evidence type="ECO:0000313" key="2">
    <source>
        <dbReference type="EMBL" id="SBS35920.1"/>
    </source>
</evidence>
<name>A0A1A8TSF4_9GAMM</name>
<protein>
    <recommendedName>
        <fullName evidence="4">DUF2878 domain-containing protein</fullName>
    </recommendedName>
</protein>
<dbReference type="Proteomes" id="UP000092544">
    <property type="component" value="Unassembled WGS sequence"/>
</dbReference>
<feature type="transmembrane region" description="Helical" evidence="1">
    <location>
        <begin position="83"/>
        <end position="102"/>
    </location>
</feature>
<dbReference type="AlphaFoldDB" id="A0A1A8TSF4"/>
<feature type="transmembrane region" description="Helical" evidence="1">
    <location>
        <begin position="12"/>
        <end position="35"/>
    </location>
</feature>
<keyword evidence="1" id="KW-0472">Membrane</keyword>
<dbReference type="InterPro" id="IPR021306">
    <property type="entry name" value="DUF2878"/>
</dbReference>
<dbReference type="Pfam" id="PF11086">
    <property type="entry name" value="DUF2878"/>
    <property type="match status" value="1"/>
</dbReference>
<dbReference type="EMBL" id="FLOB01000011">
    <property type="protein sequence ID" value="SBS35920.1"/>
    <property type="molecule type" value="Genomic_DNA"/>
</dbReference>
<organism evidence="2 3">
    <name type="scientific">Marinomonas spartinae</name>
    <dbReference type="NCBI Taxonomy" id="1792290"/>
    <lineage>
        <taxon>Bacteria</taxon>
        <taxon>Pseudomonadati</taxon>
        <taxon>Pseudomonadota</taxon>
        <taxon>Gammaproteobacteria</taxon>
        <taxon>Oceanospirillales</taxon>
        <taxon>Oceanospirillaceae</taxon>
        <taxon>Marinomonas</taxon>
    </lineage>
</organism>
<sequence>MKTLWQAILFQATWFACVLGGSVYGVLATLLYLFLHDHYFLKKRKEWQLMLLFFTLGVIVDGLFFHFHVFLSAHKETELAVLPPLWLLCLWICVATLFAHSLSFLQGRYWLSAGLGFVGPVLSYLTGSNMSDIELAKPLWITLVSIGAVWSLILPLGVFLCDQWGLYSNEGRIHD</sequence>
<keyword evidence="3" id="KW-1185">Reference proteome</keyword>
<gene>
    <name evidence="2" type="ORF">MSP8886_03517</name>
</gene>
<feature type="transmembrane region" description="Helical" evidence="1">
    <location>
        <begin position="47"/>
        <end position="71"/>
    </location>
</feature>
<evidence type="ECO:0000313" key="3">
    <source>
        <dbReference type="Proteomes" id="UP000092544"/>
    </source>
</evidence>
<keyword evidence="1" id="KW-1133">Transmembrane helix</keyword>
<keyword evidence="1" id="KW-0812">Transmembrane</keyword>
<dbReference type="PROSITE" id="PS51257">
    <property type="entry name" value="PROKAR_LIPOPROTEIN"/>
    <property type="match status" value="1"/>
</dbReference>
<feature type="transmembrane region" description="Helical" evidence="1">
    <location>
        <begin position="139"/>
        <end position="161"/>
    </location>
</feature>
<dbReference type="OrthoDB" id="21939at2"/>
<reference evidence="2 3" key="1">
    <citation type="submission" date="2016-06" db="EMBL/GenBank/DDBJ databases">
        <authorList>
            <person name="Kjaerup R.B."/>
            <person name="Dalgaard T.S."/>
            <person name="Juul-Madsen H.R."/>
        </authorList>
    </citation>
    <scope>NUCLEOTIDE SEQUENCE [LARGE SCALE GENOMIC DNA]</scope>
    <source>
        <strain evidence="2 3">CECT 8886</strain>
    </source>
</reference>
<proteinExistence type="predicted"/>